<keyword evidence="4" id="KW-1185">Reference proteome</keyword>
<accession>A0A5B8XRA2</accession>
<evidence type="ECO:0000256" key="1">
    <source>
        <dbReference type="SAM" id="MobiDB-lite"/>
    </source>
</evidence>
<proteinExistence type="predicted"/>
<dbReference type="SMART" id="SM00860">
    <property type="entry name" value="SMI1_KNR4"/>
    <property type="match status" value="1"/>
</dbReference>
<dbReference type="RefSeq" id="WP_146959444.1">
    <property type="nucleotide sequence ID" value="NZ_CP042467.1"/>
</dbReference>
<protein>
    <submittedName>
        <fullName evidence="3">SMI1/KNR4 family protein</fullName>
    </submittedName>
</protein>
<dbReference type="Gene3D" id="3.40.1580.10">
    <property type="entry name" value="SMI1/KNR4-like"/>
    <property type="match status" value="1"/>
</dbReference>
<name>A0A5B8XRA2_9DELT</name>
<dbReference type="OrthoDB" id="5505536at2"/>
<dbReference type="Pfam" id="PF09346">
    <property type="entry name" value="SMI1_KNR4"/>
    <property type="match status" value="1"/>
</dbReference>
<gene>
    <name evidence="3" type="ORF">FRD01_10670</name>
</gene>
<evidence type="ECO:0000259" key="2">
    <source>
        <dbReference type="SMART" id="SM00860"/>
    </source>
</evidence>
<dbReference type="EMBL" id="CP042467">
    <property type="protein sequence ID" value="QED27687.1"/>
    <property type="molecule type" value="Genomic_DNA"/>
</dbReference>
<reference evidence="3 4" key="1">
    <citation type="submission" date="2019-08" db="EMBL/GenBank/DDBJ databases">
        <authorList>
            <person name="Liang Q."/>
        </authorList>
    </citation>
    <scope>NUCLEOTIDE SEQUENCE [LARGE SCALE GENOMIC DNA]</scope>
    <source>
        <strain evidence="3 4">V1718</strain>
    </source>
</reference>
<feature type="region of interest" description="Disordered" evidence="1">
    <location>
        <begin position="202"/>
        <end position="222"/>
    </location>
</feature>
<dbReference type="InterPro" id="IPR018958">
    <property type="entry name" value="Knr4/Smi1-like_dom"/>
</dbReference>
<evidence type="ECO:0000313" key="4">
    <source>
        <dbReference type="Proteomes" id="UP000321595"/>
    </source>
</evidence>
<dbReference type="SUPFAM" id="SSF160631">
    <property type="entry name" value="SMI1/KNR4-like"/>
    <property type="match status" value="1"/>
</dbReference>
<sequence length="310" mass="35026">MSEIIHLVARLKVAIDAIDWLGRDVYPKLRGPASADELKAFEARLGRKIPPSYREFLRMHNGMDGLEQYDWGIAGISEVDRGETFEDVLSGHQYVYKAKDARHPALADLKSAHVVGSDFDYQIAYFAPETMEELEPAIRRLSTDQEYDELPLFEHFEQFLEFVVSIYEDLVDLQGGSFDDMGDVGVGGGDEDLLKELANLLKAERQPEPEPEPAKPAPKLSPEMELASKLCRRVLELLVKAELIEVVEGPGMIDSLEDLMLRKLLRSKSQPETVKNWIDALSKAREVEELYGTDEELAKLMNKAFDEVSQ</sequence>
<dbReference type="AlphaFoldDB" id="A0A5B8XRA2"/>
<organism evidence="3 4">
    <name type="scientific">Microvenator marinus</name>
    <dbReference type="NCBI Taxonomy" id="2600177"/>
    <lineage>
        <taxon>Bacteria</taxon>
        <taxon>Deltaproteobacteria</taxon>
        <taxon>Bradymonadales</taxon>
        <taxon>Microvenatoraceae</taxon>
        <taxon>Microvenator</taxon>
    </lineage>
</organism>
<feature type="domain" description="Knr4/Smi1-like" evidence="2">
    <location>
        <begin position="32"/>
        <end position="165"/>
    </location>
</feature>
<dbReference type="Proteomes" id="UP000321595">
    <property type="component" value="Chromosome"/>
</dbReference>
<dbReference type="KEGG" id="bbae:FRD01_10670"/>
<evidence type="ECO:0000313" key="3">
    <source>
        <dbReference type="EMBL" id="QED27687.1"/>
    </source>
</evidence>
<dbReference type="InterPro" id="IPR037883">
    <property type="entry name" value="Knr4/Smi1-like_sf"/>
</dbReference>